<dbReference type="InterPro" id="IPR047259">
    <property type="entry name" value="QUIRKY-like"/>
</dbReference>
<dbReference type="EMBL" id="JACGWK010000001">
    <property type="protein sequence ID" value="KAL0379540.1"/>
    <property type="molecule type" value="Genomic_DNA"/>
</dbReference>
<dbReference type="PROSITE" id="PS50004">
    <property type="entry name" value="C2"/>
    <property type="match status" value="1"/>
</dbReference>
<feature type="compositionally biased region" description="Polar residues" evidence="1">
    <location>
        <begin position="143"/>
        <end position="164"/>
    </location>
</feature>
<protein>
    <submittedName>
        <fullName evidence="3">Protein QUIRKY</fullName>
    </submittedName>
</protein>
<evidence type="ECO:0000259" key="2">
    <source>
        <dbReference type="PROSITE" id="PS50004"/>
    </source>
</evidence>
<name>A0AAW2RHS3_9LAMI</name>
<feature type="compositionally biased region" description="Low complexity" evidence="1">
    <location>
        <begin position="103"/>
        <end position="112"/>
    </location>
</feature>
<dbReference type="PANTHER" id="PTHR31425">
    <property type="entry name" value="PHOSPHORIBOSYLANTHRANILATE TRANSFERASE ISOFORM 1"/>
    <property type="match status" value="1"/>
</dbReference>
<reference evidence="3" key="2">
    <citation type="journal article" date="2024" name="Plant">
        <title>Genomic evolution and insights into agronomic trait innovations of Sesamum species.</title>
        <authorList>
            <person name="Miao H."/>
            <person name="Wang L."/>
            <person name="Qu L."/>
            <person name="Liu H."/>
            <person name="Sun Y."/>
            <person name="Le M."/>
            <person name="Wang Q."/>
            <person name="Wei S."/>
            <person name="Zheng Y."/>
            <person name="Lin W."/>
            <person name="Duan Y."/>
            <person name="Cao H."/>
            <person name="Xiong S."/>
            <person name="Wang X."/>
            <person name="Wei L."/>
            <person name="Li C."/>
            <person name="Ma Q."/>
            <person name="Ju M."/>
            <person name="Zhao R."/>
            <person name="Li G."/>
            <person name="Mu C."/>
            <person name="Tian Q."/>
            <person name="Mei H."/>
            <person name="Zhang T."/>
            <person name="Gao T."/>
            <person name="Zhang H."/>
        </authorList>
    </citation>
    <scope>NUCLEOTIDE SEQUENCE</scope>
    <source>
        <strain evidence="3">G01</strain>
    </source>
</reference>
<dbReference type="Pfam" id="PF00168">
    <property type="entry name" value="C2"/>
    <property type="match status" value="1"/>
</dbReference>
<feature type="domain" description="C2" evidence="2">
    <location>
        <begin position="1"/>
        <end position="93"/>
    </location>
</feature>
<dbReference type="SUPFAM" id="SSF49562">
    <property type="entry name" value="C2 domain (Calcium/lipid-binding domain, CaLB)"/>
    <property type="match status" value="1"/>
</dbReference>
<organism evidence="3">
    <name type="scientific">Sesamum angustifolium</name>
    <dbReference type="NCBI Taxonomy" id="2727405"/>
    <lineage>
        <taxon>Eukaryota</taxon>
        <taxon>Viridiplantae</taxon>
        <taxon>Streptophyta</taxon>
        <taxon>Embryophyta</taxon>
        <taxon>Tracheophyta</taxon>
        <taxon>Spermatophyta</taxon>
        <taxon>Magnoliopsida</taxon>
        <taxon>eudicotyledons</taxon>
        <taxon>Gunneridae</taxon>
        <taxon>Pentapetalae</taxon>
        <taxon>asterids</taxon>
        <taxon>lamiids</taxon>
        <taxon>Lamiales</taxon>
        <taxon>Pedaliaceae</taxon>
        <taxon>Sesamum</taxon>
    </lineage>
</organism>
<dbReference type="InterPro" id="IPR000008">
    <property type="entry name" value="C2_dom"/>
</dbReference>
<comment type="caution">
    <text evidence="3">The sequence shown here is derived from an EMBL/GenBank/DDBJ whole genome shotgun (WGS) entry which is preliminary data.</text>
</comment>
<evidence type="ECO:0000313" key="3">
    <source>
        <dbReference type="EMBL" id="KAL0379540.1"/>
    </source>
</evidence>
<dbReference type="AlphaFoldDB" id="A0AAW2RHS3"/>
<proteinExistence type="predicted"/>
<gene>
    <name evidence="3" type="ORF">Sangu_0018300</name>
</gene>
<dbReference type="InterPro" id="IPR035892">
    <property type="entry name" value="C2_domain_sf"/>
</dbReference>
<sequence>MPKDGQGSSNAFVELHFDGQKFRTTIKEKDLDPFWSETFYFNVSNPTDLHNLTLEAHVYSMNKTAIQNRPSGSIFSRARGELGLKVYVTDDPYIKSAPLPEMSSSSSHLSLHSSHDELPSQKVEESIPDVVTNGKKGLRRTFYNLSSSNNQRQQPPPATSQQPIQYGVMK</sequence>
<dbReference type="PANTHER" id="PTHR31425:SF32">
    <property type="entry name" value="MULTIPLE C2 DOMAIN AND TRANSMEMBRANE REGION PROTEIN 9"/>
    <property type="match status" value="1"/>
</dbReference>
<accession>A0AAW2RHS3</accession>
<evidence type="ECO:0000256" key="1">
    <source>
        <dbReference type="SAM" id="MobiDB-lite"/>
    </source>
</evidence>
<reference evidence="3" key="1">
    <citation type="submission" date="2020-06" db="EMBL/GenBank/DDBJ databases">
        <authorList>
            <person name="Li T."/>
            <person name="Hu X."/>
            <person name="Zhang T."/>
            <person name="Song X."/>
            <person name="Zhang H."/>
            <person name="Dai N."/>
            <person name="Sheng W."/>
            <person name="Hou X."/>
            <person name="Wei L."/>
        </authorList>
    </citation>
    <scope>NUCLEOTIDE SEQUENCE</scope>
    <source>
        <strain evidence="3">G01</strain>
        <tissue evidence="3">Leaf</tissue>
    </source>
</reference>
<feature type="compositionally biased region" description="Basic and acidic residues" evidence="1">
    <location>
        <begin position="113"/>
        <end position="125"/>
    </location>
</feature>
<dbReference type="Gene3D" id="2.60.40.150">
    <property type="entry name" value="C2 domain"/>
    <property type="match status" value="1"/>
</dbReference>
<feature type="region of interest" description="Disordered" evidence="1">
    <location>
        <begin position="98"/>
        <end position="170"/>
    </location>
</feature>